<feature type="chain" id="PRO_5015576060" evidence="1">
    <location>
        <begin position="29"/>
        <end position="338"/>
    </location>
</feature>
<evidence type="ECO:0000313" key="3">
    <source>
        <dbReference type="EMBL" id="PVY42878.1"/>
    </source>
</evidence>
<keyword evidence="4" id="KW-1185">Reference proteome</keyword>
<evidence type="ECO:0000256" key="1">
    <source>
        <dbReference type="SAM" id="SignalP"/>
    </source>
</evidence>
<feature type="signal peptide" evidence="1">
    <location>
        <begin position="1"/>
        <end position="28"/>
    </location>
</feature>
<dbReference type="Gene3D" id="2.30.180.10">
    <property type="entry name" value="FAS1 domain"/>
    <property type="match status" value="2"/>
</dbReference>
<dbReference type="FunFam" id="2.30.180.10:FF:000032">
    <property type="entry name" value="Fasciclin domain-containing protein, putative"/>
    <property type="match status" value="2"/>
</dbReference>
<dbReference type="OrthoDB" id="1119934at2"/>
<dbReference type="InterPro" id="IPR000782">
    <property type="entry name" value="FAS1_domain"/>
</dbReference>
<organism evidence="3 4">
    <name type="scientific">Pontibacter virosus</name>
    <dbReference type="NCBI Taxonomy" id="1765052"/>
    <lineage>
        <taxon>Bacteria</taxon>
        <taxon>Pseudomonadati</taxon>
        <taxon>Bacteroidota</taxon>
        <taxon>Cytophagia</taxon>
        <taxon>Cytophagales</taxon>
        <taxon>Hymenobacteraceae</taxon>
        <taxon>Pontibacter</taxon>
    </lineage>
</organism>
<protein>
    <submittedName>
        <fullName evidence="3">Putative surface protein with fasciclin (FAS1) repeats</fullName>
    </submittedName>
</protein>
<gene>
    <name evidence="3" type="ORF">C8E01_10253</name>
</gene>
<keyword evidence="1" id="KW-0732">Signal</keyword>
<comment type="caution">
    <text evidence="3">The sequence shown here is derived from an EMBL/GenBank/DDBJ whole genome shotgun (WGS) entry which is preliminary data.</text>
</comment>
<dbReference type="PROSITE" id="PS51257">
    <property type="entry name" value="PROKAR_LIPOPROTEIN"/>
    <property type="match status" value="1"/>
</dbReference>
<evidence type="ECO:0000259" key="2">
    <source>
        <dbReference type="PROSITE" id="PS50213"/>
    </source>
</evidence>
<dbReference type="Pfam" id="PF02469">
    <property type="entry name" value="Fasciclin"/>
    <property type="match status" value="2"/>
</dbReference>
<dbReference type="PANTHER" id="PTHR10900">
    <property type="entry name" value="PERIOSTIN-RELATED"/>
    <property type="match status" value="1"/>
</dbReference>
<dbReference type="SMART" id="SM00554">
    <property type="entry name" value="FAS1"/>
    <property type="match status" value="2"/>
</dbReference>
<dbReference type="GO" id="GO:0005615">
    <property type="term" value="C:extracellular space"/>
    <property type="evidence" value="ECO:0007669"/>
    <property type="project" value="TreeGrafter"/>
</dbReference>
<dbReference type="InterPro" id="IPR036378">
    <property type="entry name" value="FAS1_dom_sf"/>
</dbReference>
<sequence length="338" mass="35915">MKKMSTFSFFRNKLGSLAFLLAMLFVFSACDKQDDAQPETDLLSSSEDILTVLQSTEMMKGKAPANANARKKNERRPTFSTLLVALAKTGLTSTVAKNELTLFAPSDEAFAELGLYPNNIGNVPNLKEILLYHAIEGKVYSTDLTAGYVPTLNGAAVKVSLNGGVQVNDANVILADARALNGVIHVIDKVLMPPTQNLVELALSFDPEFSILVQAVIKAGLAETLATGGPYTVFAPTNQAFEAALGELGFASLDAVPDDVLRQILLYHVVEGRVYSSDLSSGAVGTVNGDTFSVNTSNLTLTDTQGRVANLIPSLLDVQATNGVVHVIDKVILPNLGS</sequence>
<name>A0A2U1B2K1_9BACT</name>
<feature type="domain" description="FAS1" evidence="2">
    <location>
        <begin position="66"/>
        <end position="191"/>
    </location>
</feature>
<dbReference type="InterPro" id="IPR050904">
    <property type="entry name" value="Adhesion/Biosynth-related"/>
</dbReference>
<accession>A0A2U1B2K1</accession>
<dbReference type="PROSITE" id="PS50213">
    <property type="entry name" value="FAS1"/>
    <property type="match status" value="2"/>
</dbReference>
<proteinExistence type="predicted"/>
<dbReference type="PANTHER" id="PTHR10900:SF77">
    <property type="entry name" value="FI19380P1"/>
    <property type="match status" value="1"/>
</dbReference>
<reference evidence="3 4" key="1">
    <citation type="submission" date="2018-04" db="EMBL/GenBank/DDBJ databases">
        <title>Genomic Encyclopedia of Type Strains, Phase IV (KMG-IV): sequencing the most valuable type-strain genomes for metagenomic binning, comparative biology and taxonomic classification.</title>
        <authorList>
            <person name="Goeker M."/>
        </authorList>
    </citation>
    <scope>NUCLEOTIDE SEQUENCE [LARGE SCALE GENOMIC DNA]</scope>
    <source>
        <strain evidence="3 4">DSM 100231</strain>
    </source>
</reference>
<dbReference type="AlphaFoldDB" id="A0A2U1B2K1"/>
<dbReference type="RefSeq" id="WP_116541931.1">
    <property type="nucleotide sequence ID" value="NZ_QEKI01000002.1"/>
</dbReference>
<dbReference type="SUPFAM" id="SSF82153">
    <property type="entry name" value="FAS1 domain"/>
    <property type="match status" value="2"/>
</dbReference>
<dbReference type="EMBL" id="QEKI01000002">
    <property type="protein sequence ID" value="PVY42878.1"/>
    <property type="molecule type" value="Genomic_DNA"/>
</dbReference>
<feature type="domain" description="FAS1" evidence="2">
    <location>
        <begin position="196"/>
        <end position="332"/>
    </location>
</feature>
<evidence type="ECO:0000313" key="4">
    <source>
        <dbReference type="Proteomes" id="UP000245466"/>
    </source>
</evidence>
<dbReference type="Proteomes" id="UP000245466">
    <property type="component" value="Unassembled WGS sequence"/>
</dbReference>